<proteinExistence type="predicted"/>
<dbReference type="InterPro" id="IPR029041">
    <property type="entry name" value="FAD-linked_oxidoreductase-like"/>
</dbReference>
<evidence type="ECO:0000313" key="2">
    <source>
        <dbReference type="EMBL" id="AIF00066.1"/>
    </source>
</evidence>
<reference evidence="2" key="1">
    <citation type="journal article" date="2014" name="Genome Biol. Evol.">
        <title>Pangenome evidence for extensive interdomain horizontal transfer affecting lineage core and shell genes in uncultured planktonic thaumarchaeota and euryarchaeota.</title>
        <authorList>
            <person name="Deschamps P."/>
            <person name="Zivanovic Y."/>
            <person name="Moreira D."/>
            <person name="Rodriguez-Valera F."/>
            <person name="Lopez-Garcia P."/>
        </authorList>
    </citation>
    <scope>NUCLEOTIDE SEQUENCE</scope>
</reference>
<keyword evidence="1" id="KW-0560">Oxidoreductase</keyword>
<dbReference type="Gene3D" id="3.20.20.220">
    <property type="match status" value="1"/>
</dbReference>
<protein>
    <submittedName>
        <fullName evidence="2">5 10-methylenetetrahydrofolate reductase-like protein</fullName>
    </submittedName>
</protein>
<evidence type="ECO:0000256" key="1">
    <source>
        <dbReference type="ARBA" id="ARBA00023002"/>
    </source>
</evidence>
<organism evidence="2">
    <name type="scientific">uncultured marine thaumarchaeote KM3_12_B11</name>
    <dbReference type="NCBI Taxonomy" id="1455997"/>
    <lineage>
        <taxon>Archaea</taxon>
        <taxon>Nitrososphaerota</taxon>
        <taxon>environmental samples</taxon>
    </lineage>
</organism>
<dbReference type="GO" id="GO:0016491">
    <property type="term" value="F:oxidoreductase activity"/>
    <property type="evidence" value="ECO:0007669"/>
    <property type="project" value="UniProtKB-KW"/>
</dbReference>
<accession>A0A075G7T5</accession>
<dbReference type="EMBL" id="KF900580">
    <property type="protein sequence ID" value="AIF00066.1"/>
    <property type="molecule type" value="Genomic_DNA"/>
</dbReference>
<dbReference type="AlphaFoldDB" id="A0A075G7T5"/>
<sequence>MLLIYRSKVLIMYNQKPPMTVRYEINPPKISDDGQDVRNVLFERIETISSVCNGIHLTDSVLGIPRVSPFEIAKQIRESNKNIKLTCSLRVRDKNLNDIEKIVQESIGTVDGILVLMGDKSDTMPNKDNLIPSRVVKALNDNGLDKKIELFLSIPSNPNFAKIQKKIDAKPVGFVTQVIHSKDQVEKIVNYLRPNGFKIIPCLLLPSKNNLKSAEFLKIDWSNYEENIVGFINEIHSIDSEILVTSPNDFKRAHETLTKLAT</sequence>
<dbReference type="SUPFAM" id="SSF51730">
    <property type="entry name" value="FAD-linked oxidoreductase"/>
    <property type="match status" value="1"/>
</dbReference>
<name>A0A075G7T5_9ARCH</name>